<evidence type="ECO:0000313" key="8">
    <source>
        <dbReference type="Proteomes" id="UP001374535"/>
    </source>
</evidence>
<organism evidence="7 8">
    <name type="scientific">Vigna mungo</name>
    <name type="common">Black gram</name>
    <name type="synonym">Phaseolus mungo</name>
    <dbReference type="NCBI Taxonomy" id="3915"/>
    <lineage>
        <taxon>Eukaryota</taxon>
        <taxon>Viridiplantae</taxon>
        <taxon>Streptophyta</taxon>
        <taxon>Embryophyta</taxon>
        <taxon>Tracheophyta</taxon>
        <taxon>Spermatophyta</taxon>
        <taxon>Magnoliopsida</taxon>
        <taxon>eudicotyledons</taxon>
        <taxon>Gunneridae</taxon>
        <taxon>Pentapetalae</taxon>
        <taxon>rosids</taxon>
        <taxon>fabids</taxon>
        <taxon>Fabales</taxon>
        <taxon>Fabaceae</taxon>
        <taxon>Papilionoideae</taxon>
        <taxon>50 kb inversion clade</taxon>
        <taxon>NPAAA clade</taxon>
        <taxon>indigoferoid/millettioid clade</taxon>
        <taxon>Phaseoleae</taxon>
        <taxon>Vigna</taxon>
    </lineage>
</organism>
<reference evidence="7 8" key="1">
    <citation type="journal article" date="2023" name="Life. Sci Alliance">
        <title>Evolutionary insights into 3D genome organization and epigenetic landscape of Vigna mungo.</title>
        <authorList>
            <person name="Junaid A."/>
            <person name="Singh B."/>
            <person name="Bhatia S."/>
        </authorList>
    </citation>
    <scope>NUCLEOTIDE SEQUENCE [LARGE SCALE GENOMIC DNA]</scope>
    <source>
        <strain evidence="7">Urdbean</strain>
    </source>
</reference>
<evidence type="ECO:0000256" key="1">
    <source>
        <dbReference type="ARBA" id="ARBA00004613"/>
    </source>
</evidence>
<sequence length="140" mass="16145">MVSISKILLSLLLTTVFSLQLKGSEDEVVPSEVEEGLLPRKVHVAISNFLVSKDLTLHCRDKHNDVGTHILKYGERYDFDFRPNFFAKLTLYYCSFTWVGASHSFDVYNQNKDDCNQCAWNILESGPCKVFPKQCYAWRD</sequence>
<evidence type="ECO:0000256" key="4">
    <source>
        <dbReference type="ARBA" id="ARBA00022525"/>
    </source>
</evidence>
<proteinExistence type="inferred from homology"/>
<evidence type="ECO:0000313" key="7">
    <source>
        <dbReference type="EMBL" id="WVZ15008.1"/>
    </source>
</evidence>
<dbReference type="Proteomes" id="UP001374535">
    <property type="component" value="Chromosome 4"/>
</dbReference>
<keyword evidence="3 6" id="KW-0713">Self-incompatibility</keyword>
<comment type="subcellular location">
    <subcellularLocation>
        <location evidence="1 6">Secreted</location>
    </subcellularLocation>
</comment>
<evidence type="ECO:0000256" key="6">
    <source>
        <dbReference type="RuleBase" id="RU367044"/>
    </source>
</evidence>
<dbReference type="GO" id="GO:0060320">
    <property type="term" value="P:rejection of self pollen"/>
    <property type="evidence" value="ECO:0007669"/>
    <property type="project" value="UniProtKB-KW"/>
</dbReference>
<keyword evidence="8" id="KW-1185">Reference proteome</keyword>
<evidence type="ECO:0000256" key="2">
    <source>
        <dbReference type="ARBA" id="ARBA00005581"/>
    </source>
</evidence>
<keyword evidence="5 6" id="KW-0732">Signal</keyword>
<comment type="similarity">
    <text evidence="2 6">Belongs to the plant self-incompatibility (S1) protein family.</text>
</comment>
<feature type="signal peptide" evidence="6">
    <location>
        <begin position="1"/>
        <end position="18"/>
    </location>
</feature>
<dbReference type="PANTHER" id="PTHR31232:SF43">
    <property type="entry name" value="S-PROTEIN HOMOLOG 29-RELATED"/>
    <property type="match status" value="1"/>
</dbReference>
<dbReference type="Pfam" id="PF05938">
    <property type="entry name" value="Self-incomp_S1"/>
    <property type="match status" value="1"/>
</dbReference>
<gene>
    <name evidence="7" type="ORF">V8G54_012574</name>
</gene>
<protein>
    <recommendedName>
        <fullName evidence="6">S-protein homolog</fullName>
    </recommendedName>
</protein>
<dbReference type="GO" id="GO:0005576">
    <property type="term" value="C:extracellular region"/>
    <property type="evidence" value="ECO:0007669"/>
    <property type="project" value="UniProtKB-SubCell"/>
</dbReference>
<feature type="chain" id="PRO_5042673448" description="S-protein homolog" evidence="6">
    <location>
        <begin position="19"/>
        <end position="140"/>
    </location>
</feature>
<dbReference type="EMBL" id="CP144697">
    <property type="protein sequence ID" value="WVZ15008.1"/>
    <property type="molecule type" value="Genomic_DNA"/>
</dbReference>
<accession>A0AAQ3NUZ4</accession>
<dbReference type="InterPro" id="IPR010264">
    <property type="entry name" value="Self-incomp_S1"/>
</dbReference>
<keyword evidence="4 6" id="KW-0964">Secreted</keyword>
<name>A0AAQ3NUZ4_VIGMU</name>
<dbReference type="PANTHER" id="PTHR31232">
    <property type="match status" value="1"/>
</dbReference>
<evidence type="ECO:0000256" key="5">
    <source>
        <dbReference type="ARBA" id="ARBA00022729"/>
    </source>
</evidence>
<evidence type="ECO:0000256" key="3">
    <source>
        <dbReference type="ARBA" id="ARBA00022471"/>
    </source>
</evidence>
<dbReference type="AlphaFoldDB" id="A0AAQ3NUZ4"/>